<evidence type="ECO:0000256" key="2">
    <source>
        <dbReference type="SAM" id="MobiDB-lite"/>
    </source>
</evidence>
<accession>A0A2C5YYT0</accession>
<dbReference type="InterPro" id="IPR056798">
    <property type="entry name" value="ADH_Fe_C"/>
</dbReference>
<dbReference type="InterPro" id="IPR039697">
    <property type="entry name" value="Alcohol_dehydrogenase_Fe"/>
</dbReference>
<sequence length="417" mass="44731">MAAPETDFFQGTETHRPAFNRQPTPAISYGIRFPDACAKHVTTDLASERIYVIASNSLASKTDALQQLTAALGSRLVGVRKGVGAHTPLDHVVEIVTEARDLDIDCLVTLGSGSITDCAKIVRFALANSAYDLNSVSKLGGEHNGKWEKPTIRLVCIPTSLSGGEYQARAGATDPKTLHKSIFYPGAEVDVVIQDPELCSKTPDWLWFSSGIRAVDHCVETLCSLLSNTAGDECSRRGLDKLVPSLLNSKAHPQSLHFRHTSQLGVIDSMEAVSSGIPMGASHAIGHQLGPLGVGHGQTSCIMLPAVCKYNARKGANNERQALTVSYLLKHQLVVDALRKKGLDPAKADLGDILDVIIAELGMPRSLEQVYIGQDVLATIASSSIRDPWCKTNAVPITEESQVMDILEAALKPPNKS</sequence>
<protein>
    <submittedName>
        <fullName evidence="5">Uncharacterized protein</fullName>
    </submittedName>
</protein>
<dbReference type="GO" id="GO:0005739">
    <property type="term" value="C:mitochondrion"/>
    <property type="evidence" value="ECO:0007669"/>
    <property type="project" value="TreeGrafter"/>
</dbReference>
<organism evidence="5 6">
    <name type="scientific">Ophiocordyceps australis</name>
    <dbReference type="NCBI Taxonomy" id="1399860"/>
    <lineage>
        <taxon>Eukaryota</taxon>
        <taxon>Fungi</taxon>
        <taxon>Dikarya</taxon>
        <taxon>Ascomycota</taxon>
        <taxon>Pezizomycotina</taxon>
        <taxon>Sordariomycetes</taxon>
        <taxon>Hypocreomycetidae</taxon>
        <taxon>Hypocreales</taxon>
        <taxon>Ophiocordycipitaceae</taxon>
        <taxon>Ophiocordyceps</taxon>
    </lineage>
</organism>
<evidence type="ECO:0000259" key="3">
    <source>
        <dbReference type="Pfam" id="PF00465"/>
    </source>
</evidence>
<evidence type="ECO:0000256" key="1">
    <source>
        <dbReference type="ARBA" id="ARBA00023002"/>
    </source>
</evidence>
<dbReference type="CDD" id="cd08192">
    <property type="entry name" value="MAR-like"/>
    <property type="match status" value="1"/>
</dbReference>
<dbReference type="GO" id="GO:0004022">
    <property type="term" value="F:alcohol dehydrogenase (NAD+) activity"/>
    <property type="evidence" value="ECO:0007669"/>
    <property type="project" value="TreeGrafter"/>
</dbReference>
<reference evidence="5 6" key="1">
    <citation type="submission" date="2017-06" db="EMBL/GenBank/DDBJ databases">
        <title>Ant-infecting Ophiocordyceps genomes reveal a high diversity of potential behavioral manipulation genes and a possible major role for enterotoxins.</title>
        <authorList>
            <person name="De Bekker C."/>
            <person name="Evans H.C."/>
            <person name="Brachmann A."/>
            <person name="Hughes D.P."/>
        </authorList>
    </citation>
    <scope>NUCLEOTIDE SEQUENCE [LARGE SCALE GENOMIC DNA]</scope>
    <source>
        <strain evidence="5 6">1348a</strain>
    </source>
</reference>
<evidence type="ECO:0000313" key="6">
    <source>
        <dbReference type="Proteomes" id="UP000224854"/>
    </source>
</evidence>
<proteinExistence type="predicted"/>
<dbReference type="PANTHER" id="PTHR11496">
    <property type="entry name" value="ALCOHOL DEHYDROGENASE"/>
    <property type="match status" value="1"/>
</dbReference>
<dbReference type="OrthoDB" id="339764at2759"/>
<name>A0A2C5YYT0_9HYPO</name>
<feature type="domain" description="Alcohol dehydrogenase iron-type/glycerol dehydrogenase GldA" evidence="3">
    <location>
        <begin position="33"/>
        <end position="196"/>
    </location>
</feature>
<dbReference type="Pfam" id="PF25137">
    <property type="entry name" value="ADH_Fe_C"/>
    <property type="match status" value="1"/>
</dbReference>
<evidence type="ECO:0000259" key="4">
    <source>
        <dbReference type="Pfam" id="PF25137"/>
    </source>
</evidence>
<comment type="caution">
    <text evidence="5">The sequence shown here is derived from an EMBL/GenBank/DDBJ whole genome shotgun (WGS) entry which is preliminary data.</text>
</comment>
<keyword evidence="1" id="KW-0560">Oxidoreductase</keyword>
<dbReference type="Proteomes" id="UP000224854">
    <property type="component" value="Unassembled WGS sequence"/>
</dbReference>
<dbReference type="Gene3D" id="3.40.50.1970">
    <property type="match status" value="1"/>
</dbReference>
<feature type="region of interest" description="Disordered" evidence="2">
    <location>
        <begin position="1"/>
        <end position="22"/>
    </location>
</feature>
<gene>
    <name evidence="5" type="ORF">CDD82_2678</name>
</gene>
<dbReference type="SUPFAM" id="SSF56796">
    <property type="entry name" value="Dehydroquinate synthase-like"/>
    <property type="match status" value="1"/>
</dbReference>
<dbReference type="AlphaFoldDB" id="A0A2C5YYT0"/>
<evidence type="ECO:0000313" key="5">
    <source>
        <dbReference type="EMBL" id="PHH83258.1"/>
    </source>
</evidence>
<dbReference type="Pfam" id="PF00465">
    <property type="entry name" value="Fe-ADH"/>
    <property type="match status" value="1"/>
</dbReference>
<dbReference type="EMBL" id="NJEU01000020">
    <property type="protein sequence ID" value="PHH83258.1"/>
    <property type="molecule type" value="Genomic_DNA"/>
</dbReference>
<dbReference type="PANTHER" id="PTHR11496:SF107">
    <property type="entry name" value="ALCOHOL DEHYDROGENASE, PUTATIVE (AFU_ORTHOLOGUE AFUA_1G06800)-RELATED"/>
    <property type="match status" value="1"/>
</dbReference>
<keyword evidence="6" id="KW-1185">Reference proteome</keyword>
<feature type="domain" description="Fe-containing alcohol dehydrogenase-like C-terminal" evidence="4">
    <location>
        <begin position="210"/>
        <end position="410"/>
    </location>
</feature>
<dbReference type="GO" id="GO:0046872">
    <property type="term" value="F:metal ion binding"/>
    <property type="evidence" value="ECO:0007669"/>
    <property type="project" value="InterPro"/>
</dbReference>
<dbReference type="InterPro" id="IPR001670">
    <property type="entry name" value="ADH_Fe/GldA"/>
</dbReference>
<dbReference type="Gene3D" id="1.20.1090.10">
    <property type="entry name" value="Dehydroquinate synthase-like - alpha domain"/>
    <property type="match status" value="1"/>
</dbReference>